<protein>
    <recommendedName>
        <fullName evidence="5">Tyrosine-protein phosphatase</fullName>
        <ecNumber evidence="5">3.1.3.48</ecNumber>
    </recommendedName>
</protein>
<comment type="catalytic activity">
    <reaction evidence="4 5">
        <text>O-phospho-L-tyrosyl-[protein] + H2O = L-tyrosyl-[protein] + phosphate</text>
        <dbReference type="Rhea" id="RHEA:10684"/>
        <dbReference type="Rhea" id="RHEA-COMP:10136"/>
        <dbReference type="Rhea" id="RHEA-COMP:20101"/>
        <dbReference type="ChEBI" id="CHEBI:15377"/>
        <dbReference type="ChEBI" id="CHEBI:43474"/>
        <dbReference type="ChEBI" id="CHEBI:46858"/>
        <dbReference type="ChEBI" id="CHEBI:61978"/>
        <dbReference type="EC" id="3.1.3.48"/>
    </reaction>
</comment>
<dbReference type="SUPFAM" id="SSF89550">
    <property type="entry name" value="PHP domain-like"/>
    <property type="match status" value="1"/>
</dbReference>
<reference evidence="7 9" key="2">
    <citation type="submission" date="2013-03" db="EMBL/GenBank/DDBJ databases">
        <title>The Genome Sequence of Enterococcus avium ATCC_14025 (PacBio/Illumina hybrid assembly).</title>
        <authorList>
            <consortium name="The Broad Institute Genomics Platform"/>
            <consortium name="The Broad Institute Genome Sequencing Center for Infectious Disease"/>
            <person name="Earl A."/>
            <person name="Russ C."/>
            <person name="Gilmore M."/>
            <person name="Surin D."/>
            <person name="Walker B."/>
            <person name="Young S."/>
            <person name="Zeng Q."/>
            <person name="Gargeya S."/>
            <person name="Fitzgerald M."/>
            <person name="Haas B."/>
            <person name="Abouelleil A."/>
            <person name="Allen A.W."/>
            <person name="Alvarado L."/>
            <person name="Arachchi H.M."/>
            <person name="Berlin A.M."/>
            <person name="Chapman S.B."/>
            <person name="Gainer-Dewar J."/>
            <person name="Goldberg J."/>
            <person name="Griggs A."/>
            <person name="Gujja S."/>
            <person name="Hansen M."/>
            <person name="Howarth C."/>
            <person name="Imamovic A."/>
            <person name="Ireland A."/>
            <person name="Larimer J."/>
            <person name="McCowan C."/>
            <person name="Murphy C."/>
            <person name="Pearson M."/>
            <person name="Poon T.W."/>
            <person name="Priest M."/>
            <person name="Roberts A."/>
            <person name="Saif S."/>
            <person name="Shea T."/>
            <person name="Sisk P."/>
            <person name="Sykes S."/>
            <person name="Wortman J."/>
            <person name="Nusbaum C."/>
            <person name="Birren B."/>
        </authorList>
    </citation>
    <scope>NUCLEOTIDE SEQUENCE [LARGE SCALE GENOMIC DNA]</scope>
    <source>
        <strain evidence="7 9">ATCC 14025</strain>
    </source>
</reference>
<reference evidence="6 8" key="1">
    <citation type="submission" date="2013-03" db="EMBL/GenBank/DDBJ databases">
        <title>The Genome Sequence of Enterococcus avium ATCC_14025 (Illumina only assembly).</title>
        <authorList>
            <consortium name="The Broad Institute Genomics Platform"/>
            <consortium name="The Broad Institute Genome Sequencing Center for Infectious Disease"/>
            <person name="Earl A."/>
            <person name="Russ C."/>
            <person name="Gilmore M."/>
            <person name="Surin D."/>
            <person name="Walker B."/>
            <person name="Young S."/>
            <person name="Zeng Q."/>
            <person name="Gargeya S."/>
            <person name="Fitzgerald M."/>
            <person name="Haas B."/>
            <person name="Abouelleil A."/>
            <person name="Allen A.W."/>
            <person name="Alvarado L."/>
            <person name="Arachchi H.M."/>
            <person name="Berlin A.M."/>
            <person name="Chapman S.B."/>
            <person name="Gainer-Dewar J."/>
            <person name="Goldberg J."/>
            <person name="Griggs A."/>
            <person name="Gujja S."/>
            <person name="Hansen M."/>
            <person name="Howarth C."/>
            <person name="Imamovic A."/>
            <person name="Ireland A."/>
            <person name="Larimer J."/>
            <person name="McCowan C."/>
            <person name="Murphy C."/>
            <person name="Pearson M."/>
            <person name="Poon T.W."/>
            <person name="Priest M."/>
            <person name="Roberts A."/>
            <person name="Saif S."/>
            <person name="Shea T."/>
            <person name="Sisk P."/>
            <person name="Sykes S."/>
            <person name="Wortman J."/>
            <person name="Nusbaum C."/>
            <person name="Birren B."/>
        </authorList>
    </citation>
    <scope>NUCLEOTIDE SEQUENCE [LARGE SCALE GENOMIC DNA]</scope>
    <source>
        <strain evidence="6 8">ATCC 14025</strain>
    </source>
</reference>
<evidence type="ECO:0000256" key="2">
    <source>
        <dbReference type="ARBA" id="ARBA00022801"/>
    </source>
</evidence>
<dbReference type="Pfam" id="PF19567">
    <property type="entry name" value="CpsB_CapC"/>
    <property type="match status" value="1"/>
</dbReference>
<dbReference type="InterPro" id="IPR016667">
    <property type="entry name" value="Caps_polysacc_synth_CpsB/CapC"/>
</dbReference>
<dbReference type="RefSeq" id="WP_016181041.1">
    <property type="nucleotide sequence ID" value="NZ_KE136365.1"/>
</dbReference>
<dbReference type="AlphaFoldDB" id="A0AAV3IXX4"/>
<evidence type="ECO:0000313" key="8">
    <source>
        <dbReference type="Proteomes" id="UP000014104"/>
    </source>
</evidence>
<evidence type="ECO:0000256" key="5">
    <source>
        <dbReference type="PIRNR" id="PIRNR016557"/>
    </source>
</evidence>
<name>A0AAV3IXX4_ENTAV</name>
<keyword evidence="2 5" id="KW-0378">Hydrolase</keyword>
<evidence type="ECO:0000313" key="9">
    <source>
        <dbReference type="Proteomes" id="UP000014107"/>
    </source>
</evidence>
<dbReference type="PANTHER" id="PTHR39181:SF1">
    <property type="entry name" value="TYROSINE-PROTEIN PHOSPHATASE YWQE"/>
    <property type="match status" value="1"/>
</dbReference>
<dbReference type="PIRSF" id="PIRSF016557">
    <property type="entry name" value="Caps_synth_CpsB"/>
    <property type="match status" value="1"/>
</dbReference>
<proteinExistence type="inferred from homology"/>
<comment type="similarity">
    <text evidence="1 5">Belongs to the metallo-dependent hydrolases superfamily. CpsB/CapC family.</text>
</comment>
<accession>A0AAV3IXX4</accession>
<sequence length="255" mass="29140">MIDLHSHILPGVDDGAQTIEDSIEMAKKAVSQGITHLMCTPHHNNGKYSNPAQQVITRVNQLQAVLDQEDIPLTLLEGQEVRITGALLEDINNQEILFTDLDNTYILIEFPSGDVPEYSEQLFFELMSHGHVPVIVHPERNAVFRKEPNRLIPFLQMGVLTQLTAPSIVGVFGKDIQKTAKLMLKHNMLYMVASDAHNLRHRTFLMKEAYEEIRKIGGERMIEEMEQMAKDLVNGDEVVRPEFMIMKESRFKFFN</sequence>
<dbReference type="Gene3D" id="3.20.20.140">
    <property type="entry name" value="Metal-dependent hydrolases"/>
    <property type="match status" value="1"/>
</dbReference>
<dbReference type="GO" id="GO:0030145">
    <property type="term" value="F:manganese ion binding"/>
    <property type="evidence" value="ECO:0007669"/>
    <property type="project" value="UniProtKB-UniRule"/>
</dbReference>
<evidence type="ECO:0000256" key="1">
    <source>
        <dbReference type="ARBA" id="ARBA00005750"/>
    </source>
</evidence>
<dbReference type="EC" id="3.1.3.48" evidence="5"/>
<dbReference type="GO" id="GO:0004725">
    <property type="term" value="F:protein tyrosine phosphatase activity"/>
    <property type="evidence" value="ECO:0007669"/>
    <property type="project" value="UniProtKB-UniRule"/>
</dbReference>
<evidence type="ECO:0000313" key="7">
    <source>
        <dbReference type="EMBL" id="EOU20249.1"/>
    </source>
</evidence>
<dbReference type="EMBL" id="ASWL01000004">
    <property type="protein sequence ID" value="EOU20249.1"/>
    <property type="molecule type" value="Genomic_DNA"/>
</dbReference>
<keyword evidence="3 5" id="KW-0904">Protein phosphatase</keyword>
<dbReference type="Proteomes" id="UP000014107">
    <property type="component" value="Unassembled WGS sequence"/>
</dbReference>
<dbReference type="InterPro" id="IPR016195">
    <property type="entry name" value="Pol/histidinol_Pase-like"/>
</dbReference>
<evidence type="ECO:0000313" key="6">
    <source>
        <dbReference type="EMBL" id="EOT42312.1"/>
    </source>
</evidence>
<dbReference type="EMBL" id="AHYV01000032">
    <property type="protein sequence ID" value="EOT42312.1"/>
    <property type="molecule type" value="Genomic_DNA"/>
</dbReference>
<comment type="caution">
    <text evidence="7">The sequence shown here is derived from an EMBL/GenBank/DDBJ whole genome shotgun (WGS) entry which is preliminary data.</text>
</comment>
<organism evidence="7 9">
    <name type="scientific">Enterococcus avium ATCC 14025</name>
    <dbReference type="NCBI Taxonomy" id="1140002"/>
    <lineage>
        <taxon>Bacteria</taxon>
        <taxon>Bacillati</taxon>
        <taxon>Bacillota</taxon>
        <taxon>Bacilli</taxon>
        <taxon>Lactobacillales</taxon>
        <taxon>Enterococcaceae</taxon>
        <taxon>Enterococcus</taxon>
    </lineage>
</organism>
<dbReference type="GeneID" id="69567033"/>
<dbReference type="PANTHER" id="PTHR39181">
    <property type="entry name" value="TYROSINE-PROTEIN PHOSPHATASE YWQE"/>
    <property type="match status" value="1"/>
</dbReference>
<gene>
    <name evidence="7" type="ORF">I570_02696</name>
    <name evidence="6" type="ORF">OMU_03235</name>
</gene>
<evidence type="ECO:0000256" key="3">
    <source>
        <dbReference type="ARBA" id="ARBA00022912"/>
    </source>
</evidence>
<evidence type="ECO:0000256" key="4">
    <source>
        <dbReference type="ARBA" id="ARBA00051722"/>
    </source>
</evidence>
<dbReference type="Proteomes" id="UP000014104">
    <property type="component" value="Unassembled WGS sequence"/>
</dbReference>
<keyword evidence="8" id="KW-1185">Reference proteome</keyword>